<accession>A0AAV7P1V3</accession>
<reference evidence="2" key="1">
    <citation type="journal article" date="2022" name="bioRxiv">
        <title>Sequencing and chromosome-scale assembly of the giantPleurodeles waltlgenome.</title>
        <authorList>
            <person name="Brown T."/>
            <person name="Elewa A."/>
            <person name="Iarovenko S."/>
            <person name="Subramanian E."/>
            <person name="Araus A.J."/>
            <person name="Petzold A."/>
            <person name="Susuki M."/>
            <person name="Suzuki K.-i.T."/>
            <person name="Hayashi T."/>
            <person name="Toyoda A."/>
            <person name="Oliveira C."/>
            <person name="Osipova E."/>
            <person name="Leigh N.D."/>
            <person name="Simon A."/>
            <person name="Yun M.H."/>
        </authorList>
    </citation>
    <scope>NUCLEOTIDE SEQUENCE</scope>
    <source>
        <strain evidence="2">20211129_DDA</strain>
        <tissue evidence="2">Liver</tissue>
    </source>
</reference>
<feature type="compositionally biased region" description="Acidic residues" evidence="1">
    <location>
        <begin position="23"/>
        <end position="32"/>
    </location>
</feature>
<comment type="caution">
    <text evidence="2">The sequence shown here is derived from an EMBL/GenBank/DDBJ whole genome shotgun (WGS) entry which is preliminary data.</text>
</comment>
<evidence type="ECO:0000313" key="3">
    <source>
        <dbReference type="Proteomes" id="UP001066276"/>
    </source>
</evidence>
<keyword evidence="3" id="KW-1185">Reference proteome</keyword>
<name>A0AAV7P1V3_PLEWA</name>
<protein>
    <submittedName>
        <fullName evidence="2">Uncharacterized protein</fullName>
    </submittedName>
</protein>
<dbReference type="AlphaFoldDB" id="A0AAV7P1V3"/>
<organism evidence="2 3">
    <name type="scientific">Pleurodeles waltl</name>
    <name type="common">Iberian ribbed newt</name>
    <dbReference type="NCBI Taxonomy" id="8319"/>
    <lineage>
        <taxon>Eukaryota</taxon>
        <taxon>Metazoa</taxon>
        <taxon>Chordata</taxon>
        <taxon>Craniata</taxon>
        <taxon>Vertebrata</taxon>
        <taxon>Euteleostomi</taxon>
        <taxon>Amphibia</taxon>
        <taxon>Batrachia</taxon>
        <taxon>Caudata</taxon>
        <taxon>Salamandroidea</taxon>
        <taxon>Salamandridae</taxon>
        <taxon>Pleurodelinae</taxon>
        <taxon>Pleurodeles</taxon>
    </lineage>
</organism>
<dbReference type="Proteomes" id="UP001066276">
    <property type="component" value="Chromosome 8"/>
</dbReference>
<evidence type="ECO:0000313" key="2">
    <source>
        <dbReference type="EMBL" id="KAJ1121149.1"/>
    </source>
</evidence>
<gene>
    <name evidence="2" type="ORF">NDU88_009277</name>
</gene>
<dbReference type="EMBL" id="JANPWB010000012">
    <property type="protein sequence ID" value="KAJ1121149.1"/>
    <property type="molecule type" value="Genomic_DNA"/>
</dbReference>
<proteinExistence type="predicted"/>
<feature type="region of interest" description="Disordered" evidence="1">
    <location>
        <begin position="1"/>
        <end position="36"/>
    </location>
</feature>
<sequence>MDSYKVSDEVEGSNSEEMKLLITEEDDAEVSEEERTARRRSWVKYDERSLKELTLSSSVAQGLGVLASMESYKVSDEVEGSNSEEMKLLITEEDDAEVSEEERTARRRSWVKYVSSHRFLLIE</sequence>
<evidence type="ECO:0000256" key="1">
    <source>
        <dbReference type="SAM" id="MobiDB-lite"/>
    </source>
</evidence>